<keyword evidence="2" id="KW-1185">Reference proteome</keyword>
<proteinExistence type="predicted"/>
<evidence type="ECO:0000313" key="2">
    <source>
        <dbReference type="Proteomes" id="UP000219338"/>
    </source>
</evidence>
<dbReference type="EMBL" id="FUEG01000002">
    <property type="protein sequence ID" value="SJL00092.1"/>
    <property type="molecule type" value="Genomic_DNA"/>
</dbReference>
<evidence type="ECO:0000313" key="1">
    <source>
        <dbReference type="EMBL" id="SJL00092.1"/>
    </source>
</evidence>
<name>A0A284QUG0_ARMOS</name>
<sequence>MRLHFVCTINSTPASSPITRRVAGHRFRPSPAQPARVREPVICFLTWRARLGPSRRNVHISYLDPILPLKS</sequence>
<dbReference type="AlphaFoldDB" id="A0A284QUG0"/>
<accession>A0A284QUG0</accession>
<reference evidence="2" key="1">
    <citation type="journal article" date="2017" name="Nat. Ecol. Evol.">
        <title>Genome expansion and lineage-specific genetic innovations in the forest pathogenic fungi Armillaria.</title>
        <authorList>
            <person name="Sipos G."/>
            <person name="Prasanna A.N."/>
            <person name="Walter M.C."/>
            <person name="O'Connor E."/>
            <person name="Balint B."/>
            <person name="Krizsan K."/>
            <person name="Kiss B."/>
            <person name="Hess J."/>
            <person name="Varga T."/>
            <person name="Slot J."/>
            <person name="Riley R."/>
            <person name="Boka B."/>
            <person name="Rigling D."/>
            <person name="Barry K."/>
            <person name="Lee J."/>
            <person name="Mihaltcheva S."/>
            <person name="LaButti K."/>
            <person name="Lipzen A."/>
            <person name="Waldron R."/>
            <person name="Moloney N.M."/>
            <person name="Sperisen C."/>
            <person name="Kredics L."/>
            <person name="Vagvoelgyi C."/>
            <person name="Patrignani A."/>
            <person name="Fitzpatrick D."/>
            <person name="Nagy I."/>
            <person name="Doyle S."/>
            <person name="Anderson J.B."/>
            <person name="Grigoriev I.V."/>
            <person name="Gueldener U."/>
            <person name="Muensterkoetter M."/>
            <person name="Nagy L.G."/>
        </authorList>
    </citation>
    <scope>NUCLEOTIDE SEQUENCE [LARGE SCALE GENOMIC DNA]</scope>
    <source>
        <strain evidence="2">C18/9</strain>
    </source>
</reference>
<gene>
    <name evidence="1" type="ORF">ARMOST_03404</name>
</gene>
<dbReference type="Proteomes" id="UP000219338">
    <property type="component" value="Unassembled WGS sequence"/>
</dbReference>
<protein>
    <submittedName>
        <fullName evidence="1">Uncharacterized protein</fullName>
    </submittedName>
</protein>
<organism evidence="1 2">
    <name type="scientific">Armillaria ostoyae</name>
    <name type="common">Armillaria root rot fungus</name>
    <dbReference type="NCBI Taxonomy" id="47428"/>
    <lineage>
        <taxon>Eukaryota</taxon>
        <taxon>Fungi</taxon>
        <taxon>Dikarya</taxon>
        <taxon>Basidiomycota</taxon>
        <taxon>Agaricomycotina</taxon>
        <taxon>Agaricomycetes</taxon>
        <taxon>Agaricomycetidae</taxon>
        <taxon>Agaricales</taxon>
        <taxon>Marasmiineae</taxon>
        <taxon>Physalacriaceae</taxon>
        <taxon>Armillaria</taxon>
    </lineage>
</organism>